<dbReference type="SUPFAM" id="SSF52833">
    <property type="entry name" value="Thioredoxin-like"/>
    <property type="match status" value="1"/>
</dbReference>
<feature type="domain" description="Thioredoxin-like fold" evidence="1">
    <location>
        <begin position="48"/>
        <end position="161"/>
    </location>
</feature>
<dbReference type="Pfam" id="PF13098">
    <property type="entry name" value="Thioredoxin_2"/>
    <property type="match status" value="1"/>
</dbReference>
<dbReference type="EMBL" id="AP012603">
    <property type="protein sequence ID" value="BAM90393.1"/>
    <property type="molecule type" value="Genomic_DNA"/>
</dbReference>
<name>M4Z9G3_9BRAD</name>
<dbReference type="Gene3D" id="3.40.30.10">
    <property type="entry name" value="Glutaredoxin"/>
    <property type="match status" value="1"/>
</dbReference>
<protein>
    <submittedName>
        <fullName evidence="2">Thioredoxin-like protein/SoxW</fullName>
    </submittedName>
</protein>
<dbReference type="CDD" id="cd02951">
    <property type="entry name" value="SoxW"/>
    <property type="match status" value="1"/>
</dbReference>
<dbReference type="InterPro" id="IPR012336">
    <property type="entry name" value="Thioredoxin-like_fold"/>
</dbReference>
<dbReference type="AlphaFoldDB" id="M4Z9G3"/>
<gene>
    <name evidence="2" type="primary">soxW</name>
    <name evidence="2" type="ORF">S58_44080</name>
</gene>
<dbReference type="STRING" id="1245469.S58_44080"/>
<reference evidence="2 3" key="1">
    <citation type="journal article" date="2013" name="Appl. Environ. Microbiol.">
        <title>Genome analysis suggests that the soil oligotrophic bacterium Agromonas oligotrophica (Bradyrhizobium oligotrophicum) is a nitrogen-fixing symbiont of Aeschynomene indica.</title>
        <authorList>
            <person name="Okubo T."/>
            <person name="Fukushima S."/>
            <person name="Itakura M."/>
            <person name="Oshima K."/>
            <person name="Longtonglang A."/>
            <person name="Teaumroong N."/>
            <person name="Mitsui H."/>
            <person name="Hattori M."/>
            <person name="Hattori R."/>
            <person name="Hattori T."/>
            <person name="Minamisawa K."/>
        </authorList>
    </citation>
    <scope>NUCLEOTIDE SEQUENCE [LARGE SCALE GENOMIC DNA]</scope>
    <source>
        <strain evidence="2 3">S58</strain>
    </source>
</reference>
<sequence length="184" mass="20621">MAMLPAAAILGAVPTLARADAALGDDGLYHQPWFLNSFLDLREDLDSAASEGKRLAIMWELRGCPYCRETHLVNFADPAITDYIRANFEVLQLNLLGARKVTDFDGKELTEKELAERYAIRFTPTFQFFPPSADGVAAKEPLAREVARAPGYLKPPHFLAMFRFVRDEAYERGTFRDYLAASKG</sequence>
<dbReference type="InterPro" id="IPR036249">
    <property type="entry name" value="Thioredoxin-like_sf"/>
</dbReference>
<keyword evidence="3" id="KW-1185">Reference proteome</keyword>
<dbReference type="KEGG" id="aol:S58_44080"/>
<evidence type="ECO:0000313" key="3">
    <source>
        <dbReference type="Proteomes" id="UP000011841"/>
    </source>
</evidence>
<evidence type="ECO:0000259" key="1">
    <source>
        <dbReference type="Pfam" id="PF13098"/>
    </source>
</evidence>
<dbReference type="Proteomes" id="UP000011841">
    <property type="component" value="Chromosome"/>
</dbReference>
<dbReference type="PATRIC" id="fig|1245469.3.peg.4513"/>
<dbReference type="InterPro" id="IPR041737">
    <property type="entry name" value="SoxW"/>
</dbReference>
<dbReference type="HOGENOM" id="CLU_120998_0_0_5"/>
<dbReference type="eggNOG" id="COG2143">
    <property type="taxonomic scope" value="Bacteria"/>
</dbReference>
<evidence type="ECO:0000313" key="2">
    <source>
        <dbReference type="EMBL" id="BAM90393.1"/>
    </source>
</evidence>
<accession>M4Z9G3</accession>
<proteinExistence type="predicted"/>
<organism evidence="2 3">
    <name type="scientific">Bradyrhizobium oligotrophicum S58</name>
    <dbReference type="NCBI Taxonomy" id="1245469"/>
    <lineage>
        <taxon>Bacteria</taxon>
        <taxon>Pseudomonadati</taxon>
        <taxon>Pseudomonadota</taxon>
        <taxon>Alphaproteobacteria</taxon>
        <taxon>Hyphomicrobiales</taxon>
        <taxon>Nitrobacteraceae</taxon>
        <taxon>Bradyrhizobium</taxon>
    </lineage>
</organism>